<dbReference type="RefSeq" id="WP_116284070.1">
    <property type="nucleotide sequence ID" value="NZ_NBXA01000026.1"/>
</dbReference>
<dbReference type="AlphaFoldDB" id="A0A3E0VCB5"/>
<dbReference type="InterPro" id="IPR036097">
    <property type="entry name" value="HisK_dim/P_sf"/>
</dbReference>
<dbReference type="PANTHER" id="PTHR45436">
    <property type="entry name" value="SENSOR HISTIDINE KINASE YKOH"/>
    <property type="match status" value="1"/>
</dbReference>
<dbReference type="InterPro" id="IPR050428">
    <property type="entry name" value="TCS_sensor_his_kinase"/>
</dbReference>
<dbReference type="Pfam" id="PF02518">
    <property type="entry name" value="HATPase_c"/>
    <property type="match status" value="1"/>
</dbReference>
<keyword evidence="9" id="KW-0902">Two-component regulatory system</keyword>
<dbReference type="Pfam" id="PF00512">
    <property type="entry name" value="HisKA"/>
    <property type="match status" value="1"/>
</dbReference>
<dbReference type="InterPro" id="IPR003660">
    <property type="entry name" value="HAMP_dom"/>
</dbReference>
<evidence type="ECO:0000256" key="5">
    <source>
        <dbReference type="ARBA" id="ARBA00022679"/>
    </source>
</evidence>
<dbReference type="PANTHER" id="PTHR45436:SF5">
    <property type="entry name" value="SENSOR HISTIDINE KINASE TRCS"/>
    <property type="match status" value="1"/>
</dbReference>
<keyword evidence="6 12" id="KW-0812">Transmembrane</keyword>
<keyword evidence="10 12" id="KW-0472">Membrane</keyword>
<dbReference type="SUPFAM" id="SSF55874">
    <property type="entry name" value="ATPase domain of HSP90 chaperone/DNA topoisomerase II/histidine kinase"/>
    <property type="match status" value="1"/>
</dbReference>
<dbReference type="EC" id="2.7.13.3" evidence="3"/>
<gene>
    <name evidence="15" type="ORF">B7R21_15185</name>
</gene>
<evidence type="ECO:0000256" key="10">
    <source>
        <dbReference type="ARBA" id="ARBA00023136"/>
    </source>
</evidence>
<dbReference type="SUPFAM" id="SSF47384">
    <property type="entry name" value="Homodimeric domain of signal transducing histidine kinase"/>
    <property type="match status" value="1"/>
</dbReference>
<dbReference type="InterPro" id="IPR003594">
    <property type="entry name" value="HATPase_dom"/>
</dbReference>
<dbReference type="SMART" id="SM00387">
    <property type="entry name" value="HATPase_c"/>
    <property type="match status" value="1"/>
</dbReference>
<name>A0A3E0VCB5_9MICO</name>
<feature type="transmembrane region" description="Helical" evidence="12">
    <location>
        <begin position="12"/>
        <end position="35"/>
    </location>
</feature>
<evidence type="ECO:0000256" key="1">
    <source>
        <dbReference type="ARBA" id="ARBA00000085"/>
    </source>
</evidence>
<evidence type="ECO:0000259" key="14">
    <source>
        <dbReference type="PROSITE" id="PS50885"/>
    </source>
</evidence>
<evidence type="ECO:0000256" key="7">
    <source>
        <dbReference type="ARBA" id="ARBA00022777"/>
    </source>
</evidence>
<evidence type="ECO:0000259" key="13">
    <source>
        <dbReference type="PROSITE" id="PS50109"/>
    </source>
</evidence>
<protein>
    <recommendedName>
        <fullName evidence="3">histidine kinase</fullName>
        <ecNumber evidence="3">2.7.13.3</ecNumber>
    </recommendedName>
</protein>
<comment type="caution">
    <text evidence="15">The sequence shown here is derived from an EMBL/GenBank/DDBJ whole genome shotgun (WGS) entry which is preliminary data.</text>
</comment>
<comment type="catalytic activity">
    <reaction evidence="1">
        <text>ATP + protein L-histidine = ADP + protein N-phospho-L-histidine.</text>
        <dbReference type="EC" id="2.7.13.3"/>
    </reaction>
</comment>
<sequence>MTAVRLLGRLTIAVRIALIAGILASVLLVSGALLVRAGLHSAQMTATEQLAAVQASQIIDATRQNVRLSGAFGSLPYELVRTDGARISSSPEIVEAESGGPIMPPPTGEASQRGGEVFTATIPAGPLAGQTLTAVSSTLRASSILVGADGDLPGGPVADLDLTAYRAYVFVTTTAADQAVAAIDPFLWAGVVLAVVLLAGTALITASRSLRPVDEMRRAADAIPGTPDGARVAVPDSDDELRALATTLNALFTRIDESALRQKRFTADAAHELRSPISSLLTALDVAEAHPDAISAEWTLAHVRAEARRLEGLAHDLLELAAAGAGQSPEPGMRTDATAVLRDALADVAARSSRTDVRLEHPAPTEAASVWLGTRELRQVLVNLLDNAFRHARTSVRIQLEVDGDTSAVWIEIANDGAPIPGDDQARIFEPFVRLDESRSRDTGGAGLGLAIASEIVEAAEGTLTVNSMPARTTFTVILPQ</sequence>
<dbReference type="PROSITE" id="PS50885">
    <property type="entry name" value="HAMP"/>
    <property type="match status" value="1"/>
</dbReference>
<dbReference type="SMART" id="SM00388">
    <property type="entry name" value="HisKA"/>
    <property type="match status" value="1"/>
</dbReference>
<dbReference type="CDD" id="cd00082">
    <property type="entry name" value="HisKA"/>
    <property type="match status" value="1"/>
</dbReference>
<keyword evidence="8 12" id="KW-1133">Transmembrane helix</keyword>
<keyword evidence="4" id="KW-0597">Phosphoprotein</keyword>
<feature type="region of interest" description="Disordered" evidence="11">
    <location>
        <begin position="94"/>
        <end position="113"/>
    </location>
</feature>
<dbReference type="InterPro" id="IPR036890">
    <property type="entry name" value="HATPase_C_sf"/>
</dbReference>
<reference evidence="15 16" key="1">
    <citation type="submission" date="2017-04" db="EMBL/GenBank/DDBJ databases">
        <title>Comparative genome analysis of Subtercola boreus.</title>
        <authorList>
            <person name="Cho Y.-J."/>
            <person name="Cho A."/>
            <person name="Kim O.-S."/>
            <person name="Lee J.-I."/>
        </authorList>
    </citation>
    <scope>NUCLEOTIDE SEQUENCE [LARGE SCALE GENOMIC DNA]</scope>
    <source>
        <strain evidence="15 16">P27444</strain>
    </source>
</reference>
<dbReference type="GO" id="GO:0000155">
    <property type="term" value="F:phosphorelay sensor kinase activity"/>
    <property type="evidence" value="ECO:0007669"/>
    <property type="project" value="InterPro"/>
</dbReference>
<dbReference type="SMART" id="SM00304">
    <property type="entry name" value="HAMP"/>
    <property type="match status" value="1"/>
</dbReference>
<evidence type="ECO:0000256" key="3">
    <source>
        <dbReference type="ARBA" id="ARBA00012438"/>
    </source>
</evidence>
<feature type="domain" description="Histidine kinase" evidence="13">
    <location>
        <begin position="268"/>
        <end position="481"/>
    </location>
</feature>
<feature type="transmembrane region" description="Helical" evidence="12">
    <location>
        <begin position="186"/>
        <end position="207"/>
    </location>
</feature>
<organism evidence="15 16">
    <name type="scientific">Subtercola boreus</name>
    <dbReference type="NCBI Taxonomy" id="120213"/>
    <lineage>
        <taxon>Bacteria</taxon>
        <taxon>Bacillati</taxon>
        <taxon>Actinomycetota</taxon>
        <taxon>Actinomycetes</taxon>
        <taxon>Micrococcales</taxon>
        <taxon>Microbacteriaceae</taxon>
        <taxon>Subtercola</taxon>
    </lineage>
</organism>
<dbReference type="EMBL" id="NBXA01000026">
    <property type="protein sequence ID" value="RFA07532.1"/>
    <property type="molecule type" value="Genomic_DNA"/>
</dbReference>
<evidence type="ECO:0000256" key="6">
    <source>
        <dbReference type="ARBA" id="ARBA00022692"/>
    </source>
</evidence>
<dbReference type="Gene3D" id="6.10.340.10">
    <property type="match status" value="1"/>
</dbReference>
<evidence type="ECO:0000313" key="16">
    <source>
        <dbReference type="Proteomes" id="UP000256709"/>
    </source>
</evidence>
<proteinExistence type="predicted"/>
<evidence type="ECO:0000256" key="9">
    <source>
        <dbReference type="ARBA" id="ARBA00023012"/>
    </source>
</evidence>
<evidence type="ECO:0000256" key="11">
    <source>
        <dbReference type="SAM" id="MobiDB-lite"/>
    </source>
</evidence>
<evidence type="ECO:0000256" key="4">
    <source>
        <dbReference type="ARBA" id="ARBA00022553"/>
    </source>
</evidence>
<evidence type="ECO:0000313" key="15">
    <source>
        <dbReference type="EMBL" id="RFA07532.1"/>
    </source>
</evidence>
<dbReference type="Gene3D" id="1.10.287.130">
    <property type="match status" value="1"/>
</dbReference>
<evidence type="ECO:0000256" key="12">
    <source>
        <dbReference type="SAM" id="Phobius"/>
    </source>
</evidence>
<dbReference type="Gene3D" id="3.30.565.10">
    <property type="entry name" value="Histidine kinase-like ATPase, C-terminal domain"/>
    <property type="match status" value="1"/>
</dbReference>
<dbReference type="InterPro" id="IPR004358">
    <property type="entry name" value="Sig_transdc_His_kin-like_C"/>
</dbReference>
<dbReference type="PROSITE" id="PS50109">
    <property type="entry name" value="HIS_KIN"/>
    <property type="match status" value="1"/>
</dbReference>
<keyword evidence="7" id="KW-0418">Kinase</keyword>
<comment type="subcellular location">
    <subcellularLocation>
        <location evidence="2">Cell membrane</location>
    </subcellularLocation>
</comment>
<dbReference type="Pfam" id="PF00672">
    <property type="entry name" value="HAMP"/>
    <property type="match status" value="1"/>
</dbReference>
<dbReference type="InterPro" id="IPR003661">
    <property type="entry name" value="HisK_dim/P_dom"/>
</dbReference>
<feature type="domain" description="HAMP" evidence="14">
    <location>
        <begin position="207"/>
        <end position="260"/>
    </location>
</feature>
<dbReference type="OrthoDB" id="9786919at2"/>
<dbReference type="PRINTS" id="PR00344">
    <property type="entry name" value="BCTRLSENSOR"/>
</dbReference>
<accession>A0A3E0VCB5</accession>
<evidence type="ECO:0000256" key="8">
    <source>
        <dbReference type="ARBA" id="ARBA00022989"/>
    </source>
</evidence>
<dbReference type="InterPro" id="IPR005467">
    <property type="entry name" value="His_kinase_dom"/>
</dbReference>
<keyword evidence="5" id="KW-0808">Transferase</keyword>
<dbReference type="GO" id="GO:0005886">
    <property type="term" value="C:plasma membrane"/>
    <property type="evidence" value="ECO:0007669"/>
    <property type="project" value="UniProtKB-SubCell"/>
</dbReference>
<dbReference type="Proteomes" id="UP000256709">
    <property type="component" value="Unassembled WGS sequence"/>
</dbReference>
<evidence type="ECO:0000256" key="2">
    <source>
        <dbReference type="ARBA" id="ARBA00004236"/>
    </source>
</evidence>